<dbReference type="InterPro" id="IPR000700">
    <property type="entry name" value="PAS-assoc_C"/>
</dbReference>
<dbReference type="InterPro" id="IPR029787">
    <property type="entry name" value="Nucleotide_cyclase"/>
</dbReference>
<dbReference type="CDD" id="cd01949">
    <property type="entry name" value="GGDEF"/>
    <property type="match status" value="1"/>
</dbReference>
<evidence type="ECO:0000313" key="8">
    <source>
        <dbReference type="Proteomes" id="UP000030302"/>
    </source>
</evidence>
<dbReference type="Gene3D" id="3.30.450.20">
    <property type="entry name" value="PAS domain"/>
    <property type="match status" value="1"/>
</dbReference>
<evidence type="ECO:0000256" key="1">
    <source>
        <dbReference type="ARBA" id="ARBA00051114"/>
    </source>
</evidence>
<dbReference type="EMBL" id="CP009962">
    <property type="protein sequence ID" value="AIY42259.1"/>
    <property type="molecule type" value="Genomic_DNA"/>
</dbReference>
<accession>A0A0A1FF52</accession>
<evidence type="ECO:0000256" key="2">
    <source>
        <dbReference type="PROSITE-ProRule" id="PRU00169"/>
    </source>
</evidence>
<feature type="domain" description="Response regulatory" evidence="3">
    <location>
        <begin position="707"/>
        <end position="822"/>
    </location>
</feature>
<dbReference type="STRING" id="279058.LT85_3101"/>
<evidence type="ECO:0000313" key="7">
    <source>
        <dbReference type="EMBL" id="AIY42259.1"/>
    </source>
</evidence>
<dbReference type="GO" id="GO:0071732">
    <property type="term" value="P:cellular response to nitric oxide"/>
    <property type="evidence" value="ECO:0007669"/>
    <property type="project" value="UniProtKB-ARBA"/>
</dbReference>
<dbReference type="PANTHER" id="PTHR44757:SF2">
    <property type="entry name" value="BIOFILM ARCHITECTURE MAINTENANCE PROTEIN MBAA"/>
    <property type="match status" value="1"/>
</dbReference>
<dbReference type="Proteomes" id="UP000030302">
    <property type="component" value="Chromosome"/>
</dbReference>
<feature type="modified residue" description="4-aspartylphosphate" evidence="2">
    <location>
        <position position="59"/>
    </location>
</feature>
<feature type="modified residue" description="4-aspartylphosphate" evidence="2">
    <location>
        <position position="756"/>
    </location>
</feature>
<dbReference type="CDD" id="cd00130">
    <property type="entry name" value="PAS"/>
    <property type="match status" value="1"/>
</dbReference>
<evidence type="ECO:0000259" key="6">
    <source>
        <dbReference type="PROSITE" id="PS50887"/>
    </source>
</evidence>
<protein>
    <submittedName>
        <fullName evidence="7">Diguanylate cyclase/phosphodiesterase (GGDEF &amp; EAL domains) with PAS/PAC sensor</fullName>
    </submittedName>
</protein>
<dbReference type="SUPFAM" id="SSF55785">
    <property type="entry name" value="PYP-like sensor domain (PAS domain)"/>
    <property type="match status" value="1"/>
</dbReference>
<dbReference type="Pfam" id="PF00072">
    <property type="entry name" value="Response_reg"/>
    <property type="match status" value="2"/>
</dbReference>
<dbReference type="Pfam" id="PF08447">
    <property type="entry name" value="PAS_3"/>
    <property type="match status" value="1"/>
</dbReference>
<sequence>MNATPKENKTVLIVDDDAMTRVLVVEALEPEGFVVEEADSGARGIEMFQQICPDIILLDVSMPGMDGFECCRRIRSLPYGERLPIVVLTGNDDDDSITRAFESGATDFASKPMRWKLLGHRVRYLLRASETLESLARSEASLKYAQELAHVGNWEYQPGNPDGYWSPEVYRILGLDAKKSPSSFESLMQRVPEDDQPQLLQSFINLRTEGTSYQIEHRITRPDGAEQIIFQQAEAVREQGRTLALRGTLQDITERKKNEAKIEYLVNHDALTDLPNRNLLSVRMSQAIEQAHRGGQHMAVMVLDLDRFKFVNDSFGHHIGDSLLKAVAARLKAAVRDGDTVARLGGDEFVVILPGLTAPENAMIVAAKIVTSFNEMFALGDHELHVTTSVGVSIYPEDGINGDTLLKTADAALYAAKDKGRNCAHCYTAEMGVQIEEQADLEKGLHQALLRKELELHYQPKVSLKSGQVYGVEALIRWRRPGIGLIPPDSFIPLAEETGLIIPIGEWVLRNACAQVKAWHIAGYKDLTIAVNVSALQFRQQNIPELVRNVLADSKLEPKYLELELTESVLMQDPETIALAMRELKEIGVRLSLDDFGTGYSSLSYLKQFPIDVVKIDQSFIRDVTSSINGASLTKSIISMAESLHMTTVAEGVETEEQLGFLNINRCDAIQGYYFSRPLPLNEMVKLLAEKTHLPSDRCHSESAKRTVLLVDDDKKTLSALKQLLGREGYHILSTTSQQEALELLTLHPVGVVICDAGMPEIPGTELLLQIKNLYPEIVRLMLSDYTELQTVTDAINEGTVHKFLSKPWDDDLLLAQLVESFQQHEVNAQTTQTPDIRA</sequence>
<keyword evidence="8" id="KW-1185">Reference proteome</keyword>
<comment type="catalytic activity">
    <reaction evidence="1">
        <text>3',3'-c-di-GMP + H2O = 5'-phosphoguanylyl(3'-&gt;5')guanosine + H(+)</text>
        <dbReference type="Rhea" id="RHEA:24902"/>
        <dbReference type="ChEBI" id="CHEBI:15377"/>
        <dbReference type="ChEBI" id="CHEBI:15378"/>
        <dbReference type="ChEBI" id="CHEBI:58754"/>
        <dbReference type="ChEBI" id="CHEBI:58805"/>
        <dbReference type="EC" id="3.1.4.52"/>
    </reaction>
    <physiologicalReaction direction="left-to-right" evidence="1">
        <dbReference type="Rhea" id="RHEA:24903"/>
    </physiologicalReaction>
</comment>
<dbReference type="PROSITE" id="PS50110">
    <property type="entry name" value="RESPONSE_REGULATORY"/>
    <property type="match status" value="2"/>
</dbReference>
<dbReference type="InterPro" id="IPR013655">
    <property type="entry name" value="PAS_fold_3"/>
</dbReference>
<dbReference type="OrthoDB" id="9813903at2"/>
<dbReference type="SMART" id="SM00448">
    <property type="entry name" value="REC"/>
    <property type="match status" value="2"/>
</dbReference>
<feature type="domain" description="EAL" evidence="5">
    <location>
        <begin position="438"/>
        <end position="692"/>
    </location>
</feature>
<evidence type="ECO:0000259" key="3">
    <source>
        <dbReference type="PROSITE" id="PS50110"/>
    </source>
</evidence>
<dbReference type="InterPro" id="IPR001633">
    <property type="entry name" value="EAL_dom"/>
</dbReference>
<dbReference type="NCBIfam" id="TIGR00229">
    <property type="entry name" value="sensory_box"/>
    <property type="match status" value="1"/>
</dbReference>
<dbReference type="SUPFAM" id="SSF141868">
    <property type="entry name" value="EAL domain-like"/>
    <property type="match status" value="1"/>
</dbReference>
<name>A0A0A1FF52_9BURK</name>
<dbReference type="Gene3D" id="2.10.70.100">
    <property type="match status" value="1"/>
</dbReference>
<dbReference type="Gene3D" id="3.30.70.270">
    <property type="match status" value="1"/>
</dbReference>
<feature type="domain" description="PAC" evidence="4">
    <location>
        <begin position="213"/>
        <end position="264"/>
    </location>
</feature>
<proteinExistence type="predicted"/>
<dbReference type="InterPro" id="IPR000160">
    <property type="entry name" value="GGDEF_dom"/>
</dbReference>
<dbReference type="InterPro" id="IPR043128">
    <property type="entry name" value="Rev_trsase/Diguanyl_cyclase"/>
</dbReference>
<dbReference type="Gene3D" id="3.20.20.450">
    <property type="entry name" value="EAL domain"/>
    <property type="match status" value="1"/>
</dbReference>
<dbReference type="Gene3D" id="3.40.50.2300">
    <property type="match status" value="2"/>
</dbReference>
<dbReference type="FunFam" id="3.30.70.270:FF:000001">
    <property type="entry name" value="Diguanylate cyclase domain protein"/>
    <property type="match status" value="1"/>
</dbReference>
<dbReference type="FunFam" id="3.20.20.450:FF:000001">
    <property type="entry name" value="Cyclic di-GMP phosphodiesterase yahA"/>
    <property type="match status" value="1"/>
</dbReference>
<dbReference type="PROSITE" id="PS50887">
    <property type="entry name" value="GGDEF"/>
    <property type="match status" value="1"/>
</dbReference>
<dbReference type="RefSeq" id="WP_081992420.1">
    <property type="nucleotide sequence ID" value="NZ_CP009962.1"/>
</dbReference>
<dbReference type="InterPro" id="IPR035965">
    <property type="entry name" value="PAS-like_dom_sf"/>
</dbReference>
<dbReference type="SUPFAM" id="SSF55073">
    <property type="entry name" value="Nucleotide cyclase"/>
    <property type="match status" value="1"/>
</dbReference>
<dbReference type="Pfam" id="PF00990">
    <property type="entry name" value="GGDEF"/>
    <property type="match status" value="1"/>
</dbReference>
<keyword evidence="2" id="KW-0597">Phosphoprotein</keyword>
<dbReference type="GO" id="GO:0071111">
    <property type="term" value="F:cyclic-guanylate-specific phosphodiesterase activity"/>
    <property type="evidence" value="ECO:0007669"/>
    <property type="project" value="UniProtKB-EC"/>
</dbReference>
<dbReference type="HOGENOM" id="CLU_000445_70_50_4"/>
<dbReference type="InterPro" id="IPR000014">
    <property type="entry name" value="PAS"/>
</dbReference>
<dbReference type="NCBIfam" id="TIGR00254">
    <property type="entry name" value="GGDEF"/>
    <property type="match status" value="1"/>
</dbReference>
<dbReference type="InterPro" id="IPR052155">
    <property type="entry name" value="Biofilm_reg_signaling"/>
</dbReference>
<dbReference type="Pfam" id="PF00563">
    <property type="entry name" value="EAL"/>
    <property type="match status" value="1"/>
</dbReference>
<dbReference type="SMART" id="SM00267">
    <property type="entry name" value="GGDEF"/>
    <property type="match status" value="1"/>
</dbReference>
<dbReference type="SUPFAM" id="SSF52172">
    <property type="entry name" value="CheY-like"/>
    <property type="match status" value="2"/>
</dbReference>
<dbReference type="PANTHER" id="PTHR44757">
    <property type="entry name" value="DIGUANYLATE CYCLASE DGCP"/>
    <property type="match status" value="1"/>
</dbReference>
<dbReference type="PROSITE" id="PS50113">
    <property type="entry name" value="PAC"/>
    <property type="match status" value="1"/>
</dbReference>
<dbReference type="AlphaFoldDB" id="A0A0A1FF52"/>
<evidence type="ECO:0000259" key="5">
    <source>
        <dbReference type="PROSITE" id="PS50883"/>
    </source>
</evidence>
<evidence type="ECO:0000259" key="4">
    <source>
        <dbReference type="PROSITE" id="PS50113"/>
    </source>
</evidence>
<dbReference type="InterPro" id="IPR001789">
    <property type="entry name" value="Sig_transdc_resp-reg_receiver"/>
</dbReference>
<organism evidence="7 8">
    <name type="scientific">Collimonas arenae</name>
    <dbReference type="NCBI Taxonomy" id="279058"/>
    <lineage>
        <taxon>Bacteria</taxon>
        <taxon>Pseudomonadati</taxon>
        <taxon>Pseudomonadota</taxon>
        <taxon>Betaproteobacteria</taxon>
        <taxon>Burkholderiales</taxon>
        <taxon>Oxalobacteraceae</taxon>
        <taxon>Collimonas</taxon>
    </lineage>
</organism>
<feature type="domain" description="Response regulatory" evidence="3">
    <location>
        <begin position="10"/>
        <end position="126"/>
    </location>
</feature>
<dbReference type="CDD" id="cd17569">
    <property type="entry name" value="REC_HupR-like"/>
    <property type="match status" value="1"/>
</dbReference>
<dbReference type="PROSITE" id="PS50883">
    <property type="entry name" value="EAL"/>
    <property type="match status" value="1"/>
</dbReference>
<dbReference type="InterPro" id="IPR011006">
    <property type="entry name" value="CheY-like_superfamily"/>
</dbReference>
<dbReference type="SMART" id="SM00052">
    <property type="entry name" value="EAL"/>
    <property type="match status" value="1"/>
</dbReference>
<dbReference type="CDD" id="cd01948">
    <property type="entry name" value="EAL"/>
    <property type="match status" value="1"/>
</dbReference>
<feature type="domain" description="GGDEF" evidence="6">
    <location>
        <begin position="296"/>
        <end position="429"/>
    </location>
</feature>
<dbReference type="GO" id="GO:0000160">
    <property type="term" value="P:phosphorelay signal transduction system"/>
    <property type="evidence" value="ECO:0007669"/>
    <property type="project" value="InterPro"/>
</dbReference>
<dbReference type="KEGG" id="care:LT85_3101"/>
<reference evidence="8" key="1">
    <citation type="journal article" date="2014" name="Soil Biol. Biochem.">
        <title>Structure and function of bacterial communities in ageing soils: Insights from the Mendocino ecological staircase.</title>
        <authorList>
            <person name="Uroz S."/>
            <person name="Tech J.J."/>
            <person name="Sawaya N.A."/>
            <person name="Frey-Klett P."/>
            <person name="Leveau J.H.J."/>
        </authorList>
    </citation>
    <scope>NUCLEOTIDE SEQUENCE [LARGE SCALE GENOMIC DNA]</scope>
    <source>
        <strain evidence="8">Cal35</strain>
    </source>
</reference>
<dbReference type="InterPro" id="IPR035919">
    <property type="entry name" value="EAL_sf"/>
</dbReference>
<gene>
    <name evidence="7" type="ORF">LT85_3101</name>
</gene>